<dbReference type="AlphaFoldDB" id="A0A1F5YBN5"/>
<dbReference type="EMBL" id="MFIW01000076">
    <property type="protein sequence ID" value="OGF97600.1"/>
    <property type="molecule type" value="Genomic_DNA"/>
</dbReference>
<reference evidence="1 2" key="1">
    <citation type="journal article" date="2016" name="Nat. Commun.">
        <title>Thousands of microbial genomes shed light on interconnected biogeochemical processes in an aquifer system.</title>
        <authorList>
            <person name="Anantharaman K."/>
            <person name="Brown C.T."/>
            <person name="Hug L.A."/>
            <person name="Sharon I."/>
            <person name="Castelle C.J."/>
            <person name="Probst A.J."/>
            <person name="Thomas B.C."/>
            <person name="Singh A."/>
            <person name="Wilkins M.J."/>
            <person name="Karaoz U."/>
            <person name="Brodie E.L."/>
            <person name="Williams K.H."/>
            <person name="Hubbard S.S."/>
            <person name="Banfield J.F."/>
        </authorList>
    </citation>
    <scope>NUCLEOTIDE SEQUENCE [LARGE SCALE GENOMIC DNA]</scope>
</reference>
<evidence type="ECO:0000313" key="1">
    <source>
        <dbReference type="EMBL" id="OGF97600.1"/>
    </source>
</evidence>
<dbReference type="Proteomes" id="UP000179034">
    <property type="component" value="Unassembled WGS sequence"/>
</dbReference>
<accession>A0A1F5YBN5</accession>
<organism evidence="1 2">
    <name type="scientific">Candidatus Glassbacteria bacterium RBG_16_58_8</name>
    <dbReference type="NCBI Taxonomy" id="1817866"/>
    <lineage>
        <taxon>Bacteria</taxon>
        <taxon>Candidatus Glassiibacteriota</taxon>
    </lineage>
</organism>
<evidence type="ECO:0000313" key="2">
    <source>
        <dbReference type="Proteomes" id="UP000179034"/>
    </source>
</evidence>
<sequence>MLQIIAIFILARYLIRHVFGSKTPEVTGGQPTEEELDLNRYDVEDAEYRELEDEPSPPVKG</sequence>
<comment type="caution">
    <text evidence="1">The sequence shown here is derived from an EMBL/GenBank/DDBJ whole genome shotgun (WGS) entry which is preliminary data.</text>
</comment>
<name>A0A1F5YBN5_9BACT</name>
<gene>
    <name evidence="1" type="ORF">A2Z06_04625</name>
</gene>
<protein>
    <submittedName>
        <fullName evidence="1">Uncharacterized protein</fullName>
    </submittedName>
</protein>
<proteinExistence type="predicted"/>